<keyword evidence="11" id="KW-1185">Reference proteome</keyword>
<dbReference type="PRINTS" id="PR00463">
    <property type="entry name" value="EP450I"/>
</dbReference>
<dbReference type="InterPro" id="IPR047146">
    <property type="entry name" value="Cyt_P450_E_CYP52_fungi"/>
</dbReference>
<dbReference type="PRINTS" id="PR00385">
    <property type="entry name" value="P450"/>
</dbReference>
<dbReference type="GO" id="GO:0005506">
    <property type="term" value="F:iron ion binding"/>
    <property type="evidence" value="ECO:0007669"/>
    <property type="project" value="InterPro"/>
</dbReference>
<dbReference type="Proteomes" id="UP000799302">
    <property type="component" value="Unassembled WGS sequence"/>
</dbReference>
<evidence type="ECO:0000256" key="1">
    <source>
        <dbReference type="ARBA" id="ARBA00001971"/>
    </source>
</evidence>
<feature type="binding site" description="axial binding residue" evidence="7">
    <location>
        <position position="459"/>
    </location>
    <ligand>
        <name>heme</name>
        <dbReference type="ChEBI" id="CHEBI:30413"/>
    </ligand>
    <ligandPart>
        <name>Fe</name>
        <dbReference type="ChEBI" id="CHEBI:18248"/>
    </ligandPart>
</feature>
<reference evidence="10" key="1">
    <citation type="journal article" date="2020" name="Stud. Mycol.">
        <title>101 Dothideomycetes genomes: a test case for predicting lifestyles and emergence of pathogens.</title>
        <authorList>
            <person name="Haridas S."/>
            <person name="Albert R."/>
            <person name="Binder M."/>
            <person name="Bloem J."/>
            <person name="Labutti K."/>
            <person name="Salamov A."/>
            <person name="Andreopoulos B."/>
            <person name="Baker S."/>
            <person name="Barry K."/>
            <person name="Bills G."/>
            <person name="Bluhm B."/>
            <person name="Cannon C."/>
            <person name="Castanera R."/>
            <person name="Culley D."/>
            <person name="Daum C."/>
            <person name="Ezra D."/>
            <person name="Gonzalez J."/>
            <person name="Henrissat B."/>
            <person name="Kuo A."/>
            <person name="Liang C."/>
            <person name="Lipzen A."/>
            <person name="Lutzoni F."/>
            <person name="Magnuson J."/>
            <person name="Mondo S."/>
            <person name="Nolan M."/>
            <person name="Ohm R."/>
            <person name="Pangilinan J."/>
            <person name="Park H.-J."/>
            <person name="Ramirez L."/>
            <person name="Alfaro M."/>
            <person name="Sun H."/>
            <person name="Tritt A."/>
            <person name="Yoshinaga Y."/>
            <person name="Zwiers L.-H."/>
            <person name="Turgeon B."/>
            <person name="Goodwin S."/>
            <person name="Spatafora J."/>
            <person name="Crous P."/>
            <person name="Grigoriev I."/>
        </authorList>
    </citation>
    <scope>NUCLEOTIDE SEQUENCE</scope>
    <source>
        <strain evidence="10">CBS 115976</strain>
    </source>
</reference>
<dbReference type="Gene3D" id="1.10.630.10">
    <property type="entry name" value="Cytochrome P450"/>
    <property type="match status" value="1"/>
</dbReference>
<keyword evidence="9" id="KW-1133">Transmembrane helix</keyword>
<dbReference type="GO" id="GO:0020037">
    <property type="term" value="F:heme binding"/>
    <property type="evidence" value="ECO:0007669"/>
    <property type="project" value="InterPro"/>
</dbReference>
<dbReference type="Pfam" id="PF00067">
    <property type="entry name" value="p450"/>
    <property type="match status" value="1"/>
</dbReference>
<dbReference type="InterPro" id="IPR036396">
    <property type="entry name" value="Cyt_P450_sf"/>
</dbReference>
<comment type="similarity">
    <text evidence="2 8">Belongs to the cytochrome P450 family.</text>
</comment>
<gene>
    <name evidence="10" type="ORF">BT63DRAFT_446675</name>
</gene>
<keyword evidence="7 8" id="KW-0349">Heme</keyword>
<dbReference type="GO" id="GO:0016705">
    <property type="term" value="F:oxidoreductase activity, acting on paired donors, with incorporation or reduction of molecular oxygen"/>
    <property type="evidence" value="ECO:0007669"/>
    <property type="project" value="InterPro"/>
</dbReference>
<evidence type="ECO:0000256" key="4">
    <source>
        <dbReference type="ARBA" id="ARBA00023002"/>
    </source>
</evidence>
<dbReference type="PROSITE" id="PS00086">
    <property type="entry name" value="CYTOCHROME_P450"/>
    <property type="match status" value="1"/>
</dbReference>
<dbReference type="EMBL" id="MU004234">
    <property type="protein sequence ID" value="KAF2670414.1"/>
    <property type="molecule type" value="Genomic_DNA"/>
</dbReference>
<sequence length="512" mass="58603">MIEDIVTKLTPGYAVAGVVAFGILVNILVRLHYDYKVRRAGGVHAPKLCSNSLTALPWLYKIGMAQANNRLLSLFQSVLSTMTTAAYPNTTEINVTGGQRYIMTTEPEHIKTVLTGKFADYGKGPEFHDVWKPFLGDSIFTTDKQLWQDSRNLIRPMFMKNRVSDLEIFERWTSIMIDQFPASGQTFDSMDLFYRMTIDVITEFLLGHSVDSLRHPSSDFVEAFSSVQRWQMMLTVLIPIEKAIPRGKYQKGIKVIEDFITPFITRTLALPSEELQKLSKSEKSFTFLHALANYTRDPKVIRDQLIAVLLAGRDTTAATLSWTMYELAHYPATYQKLREEVMSVVGPDRTPTYDDLKNLKYLNHTLNEALRLYPAVPFNIRQALSDTSLPSNDPSIPDISIVKGDQIIYSTMAMQRREDLYPPTSEKFAPPHMFSPERWEHWQPRPWQYVPFNGGPRICVGQNFALTEMAYVMVRIVQRFSRVEYRGDWEDQFHKVEIVGCPGQGVPIALFE</sequence>
<dbReference type="InterPro" id="IPR017972">
    <property type="entry name" value="Cyt_P450_CS"/>
</dbReference>
<keyword evidence="6 8" id="KW-0503">Monooxygenase</keyword>
<dbReference type="CDD" id="cd11063">
    <property type="entry name" value="CYP52"/>
    <property type="match status" value="1"/>
</dbReference>
<evidence type="ECO:0000256" key="7">
    <source>
        <dbReference type="PIRSR" id="PIRSR602401-1"/>
    </source>
</evidence>
<dbReference type="PANTHER" id="PTHR24287:SF5">
    <property type="entry name" value="P450, PUTATIVE (EUROFUNG)-RELATED"/>
    <property type="match status" value="1"/>
</dbReference>
<evidence type="ECO:0000313" key="10">
    <source>
        <dbReference type="EMBL" id="KAF2670414.1"/>
    </source>
</evidence>
<keyword evidence="3 7" id="KW-0479">Metal-binding</keyword>
<keyword evidence="9" id="KW-0472">Membrane</keyword>
<dbReference type="InterPro" id="IPR002401">
    <property type="entry name" value="Cyt_P450_E_grp-I"/>
</dbReference>
<evidence type="ECO:0000313" key="11">
    <source>
        <dbReference type="Proteomes" id="UP000799302"/>
    </source>
</evidence>
<dbReference type="GO" id="GO:0004497">
    <property type="term" value="F:monooxygenase activity"/>
    <property type="evidence" value="ECO:0007669"/>
    <property type="project" value="UniProtKB-KW"/>
</dbReference>
<dbReference type="InterPro" id="IPR001128">
    <property type="entry name" value="Cyt_P450"/>
</dbReference>
<organism evidence="10 11">
    <name type="scientific">Microthyrium microscopicum</name>
    <dbReference type="NCBI Taxonomy" id="703497"/>
    <lineage>
        <taxon>Eukaryota</taxon>
        <taxon>Fungi</taxon>
        <taxon>Dikarya</taxon>
        <taxon>Ascomycota</taxon>
        <taxon>Pezizomycotina</taxon>
        <taxon>Dothideomycetes</taxon>
        <taxon>Dothideomycetes incertae sedis</taxon>
        <taxon>Microthyriales</taxon>
        <taxon>Microthyriaceae</taxon>
        <taxon>Microthyrium</taxon>
    </lineage>
</organism>
<evidence type="ECO:0000256" key="8">
    <source>
        <dbReference type="RuleBase" id="RU000461"/>
    </source>
</evidence>
<dbReference type="SUPFAM" id="SSF48264">
    <property type="entry name" value="Cytochrome P450"/>
    <property type="match status" value="1"/>
</dbReference>
<evidence type="ECO:0000256" key="3">
    <source>
        <dbReference type="ARBA" id="ARBA00022723"/>
    </source>
</evidence>
<accession>A0A6A6UHR3</accession>
<protein>
    <submittedName>
        <fullName evidence="10">Cytochrome P450 alkane hydroxylase</fullName>
    </submittedName>
</protein>
<keyword evidence="9" id="KW-0812">Transmembrane</keyword>
<feature type="transmembrane region" description="Helical" evidence="9">
    <location>
        <begin position="12"/>
        <end position="29"/>
    </location>
</feature>
<keyword evidence="5 7" id="KW-0408">Iron</keyword>
<evidence type="ECO:0000256" key="2">
    <source>
        <dbReference type="ARBA" id="ARBA00010617"/>
    </source>
</evidence>
<comment type="cofactor">
    <cofactor evidence="1 7">
        <name>heme</name>
        <dbReference type="ChEBI" id="CHEBI:30413"/>
    </cofactor>
</comment>
<dbReference type="AlphaFoldDB" id="A0A6A6UHR3"/>
<dbReference type="OrthoDB" id="1470350at2759"/>
<dbReference type="PANTHER" id="PTHR24287">
    <property type="entry name" value="P450, PUTATIVE (EUROFUNG)-RELATED"/>
    <property type="match status" value="1"/>
</dbReference>
<evidence type="ECO:0000256" key="6">
    <source>
        <dbReference type="ARBA" id="ARBA00023033"/>
    </source>
</evidence>
<evidence type="ECO:0000256" key="9">
    <source>
        <dbReference type="SAM" id="Phobius"/>
    </source>
</evidence>
<proteinExistence type="inferred from homology"/>
<keyword evidence="4 8" id="KW-0560">Oxidoreductase</keyword>
<name>A0A6A6UHR3_9PEZI</name>
<evidence type="ECO:0000256" key="5">
    <source>
        <dbReference type="ARBA" id="ARBA00023004"/>
    </source>
</evidence>